<reference evidence="2 3" key="2">
    <citation type="submission" date="2020-03" db="EMBL/GenBank/DDBJ databases">
        <title>Kangsaoukella pontilimi gen. nov., sp. nov., a new member of the family Rhodobacteraceae isolated from a tidal mudflat.</title>
        <authorList>
            <person name="Kim I.S."/>
        </authorList>
    </citation>
    <scope>NUCLEOTIDE SEQUENCE [LARGE SCALE GENOMIC DNA]</scope>
    <source>
        <strain evidence="2 3">GH1-50</strain>
    </source>
</reference>
<evidence type="ECO:0000313" key="3">
    <source>
        <dbReference type="Proteomes" id="UP000480350"/>
    </source>
</evidence>
<organism evidence="2 3">
    <name type="scientific">Kangsaoukella pontilimi</name>
    <dbReference type="NCBI Taxonomy" id="2691042"/>
    <lineage>
        <taxon>Bacteria</taxon>
        <taxon>Pseudomonadati</taxon>
        <taxon>Pseudomonadota</taxon>
        <taxon>Alphaproteobacteria</taxon>
        <taxon>Rhodobacterales</taxon>
        <taxon>Paracoccaceae</taxon>
        <taxon>Kangsaoukella</taxon>
    </lineage>
</organism>
<dbReference type="EMBL" id="WUPT01000001">
    <property type="protein sequence ID" value="MXQ06563.1"/>
    <property type="molecule type" value="Genomic_DNA"/>
</dbReference>
<dbReference type="InterPro" id="IPR000014">
    <property type="entry name" value="PAS"/>
</dbReference>
<name>A0A7C9IP11_9RHOB</name>
<dbReference type="AlphaFoldDB" id="A0A7C9IP11"/>
<sequence>MTDTLKDSDIADLVAKSVAPTGHDAVRQLFNDAGARAPEVIWSPGTADVRNPLLRQFQAIVKGYKVDGRVPAKSLRLEDFGGLTEWLMLLQPVEDGADFEYLAYGSSITDSFGMDMTGHRTSEFGGYISTFFLGLYRAVLAQKACVYSEHEPPRNVFVRVWQRLIVPLFDEAGEVARILVLNVPDNELRAGLELMVDPVFVLRGDESVIYANRAAQSIFRFTQRDAIGQSLEAATGVPLELGWAPEDMLSQHKIDDSVRLTIRDGIVERLVMTVSATQHRDEAFYVVVMRLIGT</sequence>
<comment type="caution">
    <text evidence="2">The sequence shown here is derived from an EMBL/GenBank/DDBJ whole genome shotgun (WGS) entry which is preliminary data.</text>
</comment>
<keyword evidence="3" id="KW-1185">Reference proteome</keyword>
<dbReference type="PROSITE" id="PS50112">
    <property type="entry name" value="PAS"/>
    <property type="match status" value="1"/>
</dbReference>
<dbReference type="Proteomes" id="UP000480350">
    <property type="component" value="Unassembled WGS sequence"/>
</dbReference>
<dbReference type="Pfam" id="PF00989">
    <property type="entry name" value="PAS"/>
    <property type="match status" value="1"/>
</dbReference>
<proteinExistence type="predicted"/>
<dbReference type="RefSeq" id="WP_160762493.1">
    <property type="nucleotide sequence ID" value="NZ_WUPT01000001.1"/>
</dbReference>
<dbReference type="InterPro" id="IPR035965">
    <property type="entry name" value="PAS-like_dom_sf"/>
</dbReference>
<accession>A0A7C9IP11</accession>
<dbReference type="InterPro" id="IPR013767">
    <property type="entry name" value="PAS_fold"/>
</dbReference>
<reference evidence="2 3" key="1">
    <citation type="submission" date="2019-12" db="EMBL/GenBank/DDBJ databases">
        <authorList>
            <person name="Lee S.D."/>
        </authorList>
    </citation>
    <scope>NUCLEOTIDE SEQUENCE [LARGE SCALE GENOMIC DNA]</scope>
    <source>
        <strain evidence="2 3">GH1-50</strain>
    </source>
</reference>
<feature type="domain" description="PAS" evidence="1">
    <location>
        <begin position="184"/>
        <end position="231"/>
    </location>
</feature>
<dbReference type="SUPFAM" id="SSF55785">
    <property type="entry name" value="PYP-like sensor domain (PAS domain)"/>
    <property type="match status" value="1"/>
</dbReference>
<gene>
    <name evidence="2" type="ORF">GQ651_01760</name>
</gene>
<dbReference type="Gene3D" id="3.30.450.20">
    <property type="entry name" value="PAS domain"/>
    <property type="match status" value="1"/>
</dbReference>
<evidence type="ECO:0000259" key="1">
    <source>
        <dbReference type="PROSITE" id="PS50112"/>
    </source>
</evidence>
<protein>
    <submittedName>
        <fullName evidence="2">PAS domain-containing protein</fullName>
    </submittedName>
</protein>
<evidence type="ECO:0000313" key="2">
    <source>
        <dbReference type="EMBL" id="MXQ06563.1"/>
    </source>
</evidence>
<dbReference type="GO" id="GO:0006355">
    <property type="term" value="P:regulation of DNA-templated transcription"/>
    <property type="evidence" value="ECO:0007669"/>
    <property type="project" value="InterPro"/>
</dbReference>